<evidence type="ECO:0000256" key="5">
    <source>
        <dbReference type="ARBA" id="ARBA00023145"/>
    </source>
</evidence>
<keyword evidence="4 9" id="KW-0068">Autocatalytic cleavage</keyword>
<dbReference type="RefSeq" id="WP_092376289.1">
    <property type="nucleotide sequence ID" value="NZ_FORX01000013.1"/>
</dbReference>
<dbReference type="InterPro" id="IPR009010">
    <property type="entry name" value="Asp_de-COase-like_dom_sf"/>
</dbReference>
<dbReference type="Pfam" id="PF02261">
    <property type="entry name" value="Asp_decarbox"/>
    <property type="match status" value="1"/>
</dbReference>
<dbReference type="STRING" id="52560.SAMN04488082_11382"/>
<evidence type="ECO:0000256" key="11">
    <source>
        <dbReference type="PIRSR" id="PIRSR006246-2"/>
    </source>
</evidence>
<feature type="chain" id="PRO_5013994123" description="Aspartate 1-decarboxylase alpha chain" evidence="9 13">
    <location>
        <begin position="26"/>
        <end position="116"/>
    </location>
</feature>
<proteinExistence type="inferred from homology"/>
<name>A0A1I3WJ56_9BACT</name>
<reference evidence="15" key="1">
    <citation type="submission" date="2016-10" db="EMBL/GenBank/DDBJ databases">
        <authorList>
            <person name="Varghese N."/>
            <person name="Submissions S."/>
        </authorList>
    </citation>
    <scope>NUCLEOTIDE SEQUENCE [LARGE SCALE GENOMIC DNA]</scope>
    <source>
        <strain evidence="15">DSM 5918</strain>
    </source>
</reference>
<evidence type="ECO:0000256" key="2">
    <source>
        <dbReference type="ARBA" id="ARBA00022655"/>
    </source>
</evidence>
<dbReference type="SUPFAM" id="SSF50692">
    <property type="entry name" value="ADC-like"/>
    <property type="match status" value="1"/>
</dbReference>
<comment type="cofactor">
    <cofactor evidence="9 10">
        <name>pyruvate</name>
        <dbReference type="ChEBI" id="CHEBI:15361"/>
    </cofactor>
    <text evidence="9 10">Binds 1 pyruvoyl group covalently per subunit.</text>
</comment>
<dbReference type="InterPro" id="IPR003190">
    <property type="entry name" value="Asp_decarbox"/>
</dbReference>
<organism evidence="14 15">
    <name type="scientific">Desulfomicrobium apsheronum</name>
    <dbReference type="NCBI Taxonomy" id="52560"/>
    <lineage>
        <taxon>Bacteria</taxon>
        <taxon>Pseudomonadati</taxon>
        <taxon>Thermodesulfobacteriota</taxon>
        <taxon>Desulfovibrionia</taxon>
        <taxon>Desulfovibrionales</taxon>
        <taxon>Desulfomicrobiaceae</taxon>
        <taxon>Desulfomicrobium</taxon>
    </lineage>
</organism>
<dbReference type="PIRSF" id="PIRSF006246">
    <property type="entry name" value="Asp_decarbox"/>
    <property type="match status" value="1"/>
</dbReference>
<evidence type="ECO:0000313" key="15">
    <source>
        <dbReference type="Proteomes" id="UP000198635"/>
    </source>
</evidence>
<dbReference type="PANTHER" id="PTHR21012:SF0">
    <property type="entry name" value="ASPARTATE 1-DECARBOXYLASE"/>
    <property type="match status" value="1"/>
</dbReference>
<sequence>MPLRTFLQAKLHRAIITGAEVDYEGSVAICPDLIRAAGFHLNERVDIYNVDNGERLSTYVILGEKGEICLNGAAAHKGSRGQKVIIASYVQLTPEEIPGHQPTVVLVGADNEIIRS</sequence>
<feature type="modified residue" description="Pyruvic acid (Ser)" evidence="9 12">
    <location>
        <position position="26"/>
    </location>
</feature>
<feature type="chain" id="PRO_5013994122" description="Aspartate 1-decarboxylase beta chain" evidence="9 13">
    <location>
        <begin position="1"/>
        <end position="25"/>
    </location>
</feature>
<dbReference type="GO" id="GO:0006523">
    <property type="term" value="P:alanine biosynthetic process"/>
    <property type="evidence" value="ECO:0007669"/>
    <property type="project" value="InterPro"/>
</dbReference>
<keyword evidence="7 9" id="KW-0704">Schiff base</keyword>
<evidence type="ECO:0000256" key="8">
    <source>
        <dbReference type="ARBA" id="ARBA00023317"/>
    </source>
</evidence>
<gene>
    <name evidence="9" type="primary">panD</name>
    <name evidence="14" type="ORF">SAMN04488082_11382</name>
</gene>
<dbReference type="NCBIfam" id="TIGR00223">
    <property type="entry name" value="panD"/>
    <property type="match status" value="1"/>
</dbReference>
<evidence type="ECO:0000256" key="6">
    <source>
        <dbReference type="ARBA" id="ARBA00023239"/>
    </source>
</evidence>
<dbReference type="GO" id="GO:0004068">
    <property type="term" value="F:aspartate 1-decarboxylase activity"/>
    <property type="evidence" value="ECO:0007669"/>
    <property type="project" value="UniProtKB-UniRule"/>
</dbReference>
<evidence type="ECO:0000256" key="3">
    <source>
        <dbReference type="ARBA" id="ARBA00022793"/>
    </source>
</evidence>
<evidence type="ECO:0000256" key="9">
    <source>
        <dbReference type="HAMAP-Rule" id="MF_00446"/>
    </source>
</evidence>
<dbReference type="EMBL" id="FORX01000013">
    <property type="protein sequence ID" value="SFK07724.1"/>
    <property type="molecule type" value="Genomic_DNA"/>
</dbReference>
<keyword evidence="6 9" id="KW-0456">Lyase</keyword>
<dbReference type="GO" id="GO:0015940">
    <property type="term" value="P:pantothenate biosynthetic process"/>
    <property type="evidence" value="ECO:0007669"/>
    <property type="project" value="UniProtKB-UniRule"/>
</dbReference>
<comment type="subunit">
    <text evidence="9">Heterooctamer of four alpha and four beta subunits.</text>
</comment>
<dbReference type="CDD" id="cd06919">
    <property type="entry name" value="Asp_decarbox"/>
    <property type="match status" value="1"/>
</dbReference>
<protein>
    <recommendedName>
        <fullName evidence="9">Aspartate 1-decarboxylase</fullName>
        <ecNumber evidence="9">4.1.1.11</ecNumber>
    </recommendedName>
    <alternativeName>
        <fullName evidence="9">Aspartate alpha-decarboxylase</fullName>
    </alternativeName>
    <component>
        <recommendedName>
            <fullName evidence="9">Aspartate 1-decarboxylase beta chain</fullName>
        </recommendedName>
    </component>
    <component>
        <recommendedName>
            <fullName evidence="9">Aspartate 1-decarboxylase alpha chain</fullName>
        </recommendedName>
    </component>
</protein>
<keyword evidence="5 9" id="KW-0865">Zymogen</keyword>
<dbReference type="HAMAP" id="MF_00446">
    <property type="entry name" value="PanD"/>
    <property type="match status" value="1"/>
</dbReference>
<comment type="catalytic activity">
    <reaction evidence="9">
        <text>L-aspartate + H(+) = beta-alanine + CO2</text>
        <dbReference type="Rhea" id="RHEA:19497"/>
        <dbReference type="ChEBI" id="CHEBI:15378"/>
        <dbReference type="ChEBI" id="CHEBI:16526"/>
        <dbReference type="ChEBI" id="CHEBI:29991"/>
        <dbReference type="ChEBI" id="CHEBI:57966"/>
        <dbReference type="EC" id="4.1.1.11"/>
    </reaction>
</comment>
<feature type="binding site" evidence="9 11">
    <location>
        <position position="58"/>
    </location>
    <ligand>
        <name>substrate</name>
    </ligand>
</feature>
<evidence type="ECO:0000256" key="12">
    <source>
        <dbReference type="PIRSR" id="PIRSR006246-3"/>
    </source>
</evidence>
<dbReference type="OrthoDB" id="9803983at2"/>
<dbReference type="Proteomes" id="UP000198635">
    <property type="component" value="Unassembled WGS sequence"/>
</dbReference>
<feature type="active site" description="Proton donor" evidence="9 10">
    <location>
        <position position="59"/>
    </location>
</feature>
<comment type="subcellular location">
    <subcellularLocation>
        <location evidence="9">Cytoplasm</location>
    </subcellularLocation>
</comment>
<feature type="binding site" evidence="9 11">
    <location>
        <begin position="72"/>
        <end position="74"/>
    </location>
    <ligand>
        <name>substrate</name>
    </ligand>
</feature>
<dbReference type="EC" id="4.1.1.11" evidence="9"/>
<evidence type="ECO:0000256" key="10">
    <source>
        <dbReference type="PIRSR" id="PIRSR006246-1"/>
    </source>
</evidence>
<evidence type="ECO:0000256" key="1">
    <source>
        <dbReference type="ARBA" id="ARBA00022490"/>
    </source>
</evidence>
<comment type="PTM">
    <text evidence="9 12">Is synthesized initially as an inactive proenzyme, which is activated by self-cleavage at a specific serine bond to produce a beta-subunit with a hydroxyl group at its C-terminus and an alpha-subunit with a pyruvoyl group at its N-terminus.</text>
</comment>
<evidence type="ECO:0000256" key="4">
    <source>
        <dbReference type="ARBA" id="ARBA00022813"/>
    </source>
</evidence>
<keyword evidence="3 9" id="KW-0210">Decarboxylase</keyword>
<evidence type="ECO:0000256" key="13">
    <source>
        <dbReference type="PIRSR" id="PIRSR006246-5"/>
    </source>
</evidence>
<comment type="function">
    <text evidence="9">Catalyzes the pyruvoyl-dependent decarboxylation of aspartate to produce beta-alanine.</text>
</comment>
<accession>A0A1I3WJ56</accession>
<keyword evidence="8 9" id="KW-0670">Pyruvate</keyword>
<comment type="similarity">
    <text evidence="9">Belongs to the PanD family.</text>
</comment>
<evidence type="ECO:0000256" key="7">
    <source>
        <dbReference type="ARBA" id="ARBA00023270"/>
    </source>
</evidence>
<dbReference type="PANTHER" id="PTHR21012">
    <property type="entry name" value="ASPARTATE 1-DECARBOXYLASE"/>
    <property type="match status" value="1"/>
</dbReference>
<keyword evidence="15" id="KW-1185">Reference proteome</keyword>
<keyword evidence="1 9" id="KW-0963">Cytoplasm</keyword>
<comment type="pathway">
    <text evidence="9">Cofactor biosynthesis; (R)-pantothenate biosynthesis; beta-alanine from L-aspartate: step 1/1.</text>
</comment>
<keyword evidence="2 9" id="KW-0566">Pantothenate biosynthesis</keyword>
<evidence type="ECO:0000313" key="14">
    <source>
        <dbReference type="EMBL" id="SFK07724.1"/>
    </source>
</evidence>
<dbReference type="AlphaFoldDB" id="A0A1I3WJ56"/>
<feature type="active site" description="Schiff-base intermediate with substrate; via pyruvic acid" evidence="9 10">
    <location>
        <position position="26"/>
    </location>
</feature>
<dbReference type="UniPathway" id="UPA00028">
    <property type="reaction ID" value="UER00002"/>
</dbReference>
<dbReference type="Gene3D" id="2.40.40.20">
    <property type="match status" value="1"/>
</dbReference>
<dbReference type="GO" id="GO:0005829">
    <property type="term" value="C:cytosol"/>
    <property type="evidence" value="ECO:0007669"/>
    <property type="project" value="TreeGrafter"/>
</dbReference>